<evidence type="ECO:0000259" key="7">
    <source>
        <dbReference type="PROSITE" id="PS51007"/>
    </source>
</evidence>
<dbReference type="EMBL" id="NAFL01000213">
    <property type="protein sequence ID" value="OSJ35695.1"/>
    <property type="molecule type" value="Genomic_DNA"/>
</dbReference>
<keyword evidence="3 4" id="KW-0408">Iron</keyword>
<protein>
    <submittedName>
        <fullName evidence="8">Alkylated DNA repair protein</fullName>
    </submittedName>
</protein>
<dbReference type="Pfam" id="PF00034">
    <property type="entry name" value="Cytochrom_C"/>
    <property type="match status" value="1"/>
</dbReference>
<dbReference type="InterPro" id="IPR036909">
    <property type="entry name" value="Cyt_c-like_dom_sf"/>
</dbReference>
<dbReference type="Gene3D" id="1.10.760.10">
    <property type="entry name" value="Cytochrome c-like domain"/>
    <property type="match status" value="2"/>
</dbReference>
<dbReference type="GO" id="GO:0046872">
    <property type="term" value="F:metal ion binding"/>
    <property type="evidence" value="ECO:0007669"/>
    <property type="project" value="UniProtKB-KW"/>
</dbReference>
<dbReference type="PANTHER" id="PTHR35008">
    <property type="entry name" value="BLL4482 PROTEIN-RELATED"/>
    <property type="match status" value="1"/>
</dbReference>
<dbReference type="PROSITE" id="PS51007">
    <property type="entry name" value="CYTC"/>
    <property type="match status" value="2"/>
</dbReference>
<dbReference type="Proteomes" id="UP000193335">
    <property type="component" value="Unassembled WGS sequence"/>
</dbReference>
<dbReference type="AlphaFoldDB" id="A0A1Y2JUV9"/>
<proteinExistence type="predicted"/>
<keyword evidence="2 4" id="KW-0479">Metal-binding</keyword>
<dbReference type="InterPro" id="IPR009056">
    <property type="entry name" value="Cyt_c-like_dom"/>
</dbReference>
<evidence type="ECO:0000313" key="9">
    <source>
        <dbReference type="Proteomes" id="UP000193335"/>
    </source>
</evidence>
<keyword evidence="6" id="KW-0472">Membrane</keyword>
<dbReference type="PANTHER" id="PTHR35008:SF8">
    <property type="entry name" value="ALCOHOL DEHYDROGENASE CYTOCHROME C SUBUNIT"/>
    <property type="match status" value="1"/>
</dbReference>
<evidence type="ECO:0000256" key="4">
    <source>
        <dbReference type="PROSITE-ProRule" id="PRU00433"/>
    </source>
</evidence>
<dbReference type="InterPro" id="IPR051459">
    <property type="entry name" value="Cytochrome_c-type_DH"/>
</dbReference>
<feature type="region of interest" description="Disordered" evidence="5">
    <location>
        <begin position="1"/>
        <end position="32"/>
    </location>
</feature>
<accession>A0A1Y2JUV9</accession>
<name>A0A1Y2JUV9_BRAJP</name>
<evidence type="ECO:0000256" key="6">
    <source>
        <dbReference type="SAM" id="Phobius"/>
    </source>
</evidence>
<organism evidence="8 9">
    <name type="scientific">Bradyrhizobium japonicum</name>
    <dbReference type="NCBI Taxonomy" id="375"/>
    <lineage>
        <taxon>Bacteria</taxon>
        <taxon>Pseudomonadati</taxon>
        <taxon>Pseudomonadota</taxon>
        <taxon>Alphaproteobacteria</taxon>
        <taxon>Hyphomicrobiales</taxon>
        <taxon>Nitrobacteraceae</taxon>
        <taxon>Bradyrhizobium</taxon>
    </lineage>
</organism>
<keyword evidence="6" id="KW-0812">Transmembrane</keyword>
<dbReference type="GO" id="GO:0009055">
    <property type="term" value="F:electron transfer activity"/>
    <property type="evidence" value="ECO:0007669"/>
    <property type="project" value="InterPro"/>
</dbReference>
<feature type="domain" description="Cytochrome c" evidence="7">
    <location>
        <begin position="232"/>
        <end position="339"/>
    </location>
</feature>
<evidence type="ECO:0000256" key="5">
    <source>
        <dbReference type="SAM" id="MobiDB-lite"/>
    </source>
</evidence>
<feature type="domain" description="Cytochrome c" evidence="7">
    <location>
        <begin position="84"/>
        <end position="190"/>
    </location>
</feature>
<dbReference type="GO" id="GO:0020037">
    <property type="term" value="F:heme binding"/>
    <property type="evidence" value="ECO:0007669"/>
    <property type="project" value="InterPro"/>
</dbReference>
<gene>
    <name evidence="8" type="ORF">BSZ19_07605</name>
</gene>
<sequence length="346" mass="37147">MQLVRRRPRCAHDDVPHSLSRPGRPDDRGRADGVLAGVGGERVCGRLWLVSGIIGLCVAVAGVWFITAPARFASAEAQAVSDSGDAVRGKLVFAAGDCASCHASPGQSDRLHLGGGLALASPYGTFRAPNISPDLADGIGNWTAKDLANALLRGVSPDGRHYYPAFPYGSFAHMRHEDVQDLMAYLRTLPAVKGRPPEHELNLVFGIRRFVGFWKILYFKPGPIAADPAHDERWNRGRYLSEALAHCAECHSSRDMFGGIKASTRYAGGQDPVGAGFYPNITAARLGDWSEPQLAEMLKTGTTPKHARVGSSMADVVTNTAMLPESDREAIAAFVKSLPSRPTPNP</sequence>
<keyword evidence="6" id="KW-1133">Transmembrane helix</keyword>
<comment type="caution">
    <text evidence="8">The sequence shown here is derived from an EMBL/GenBank/DDBJ whole genome shotgun (WGS) entry which is preliminary data.</text>
</comment>
<evidence type="ECO:0000313" key="8">
    <source>
        <dbReference type="EMBL" id="OSJ35695.1"/>
    </source>
</evidence>
<evidence type="ECO:0000256" key="3">
    <source>
        <dbReference type="ARBA" id="ARBA00023004"/>
    </source>
</evidence>
<evidence type="ECO:0000256" key="2">
    <source>
        <dbReference type="ARBA" id="ARBA00022723"/>
    </source>
</evidence>
<feature type="transmembrane region" description="Helical" evidence="6">
    <location>
        <begin position="47"/>
        <end position="66"/>
    </location>
</feature>
<keyword evidence="1 4" id="KW-0349">Heme</keyword>
<reference evidence="8 9" key="1">
    <citation type="submission" date="2017-03" db="EMBL/GenBank/DDBJ databases">
        <title>Whole genome sequences of fourteen strains of Bradyrhizobium canariense and one strain of Bradyrhizobium japonicum isolated from Lupinus (Papilionoideae: Genisteae) species in Algeria.</title>
        <authorList>
            <person name="Crovadore J."/>
            <person name="Chekireb D."/>
            <person name="Brachmann A."/>
            <person name="Chablais R."/>
            <person name="Cochard B."/>
            <person name="Lefort F."/>
        </authorList>
    </citation>
    <scope>NUCLEOTIDE SEQUENCE [LARGE SCALE GENOMIC DNA]</scope>
    <source>
        <strain evidence="8 9">UBMA197</strain>
    </source>
</reference>
<dbReference type="SUPFAM" id="SSF46626">
    <property type="entry name" value="Cytochrome c"/>
    <property type="match status" value="2"/>
</dbReference>
<evidence type="ECO:0000256" key="1">
    <source>
        <dbReference type="ARBA" id="ARBA00022617"/>
    </source>
</evidence>